<reference evidence="10 11" key="1">
    <citation type="submission" date="2024-01" db="EMBL/GenBank/DDBJ databases">
        <title>The genome of the rayed Mediterranean limpet Patella caerulea (Linnaeus, 1758).</title>
        <authorList>
            <person name="Anh-Thu Weber A."/>
            <person name="Halstead-Nussloch G."/>
        </authorList>
    </citation>
    <scope>NUCLEOTIDE SEQUENCE [LARGE SCALE GENOMIC DNA]</scope>
    <source>
        <strain evidence="10">AATW-2023a</strain>
        <tissue evidence="10">Whole specimen</tissue>
    </source>
</reference>
<dbReference type="InterPro" id="IPR031158">
    <property type="entry name" value="GH10_AS"/>
</dbReference>
<sequence length="724" mass="80557">MIRLLPLLSLVVSCLGQNLLQNGDFELGTSGWEPCGGFHCEIVTDAHTGSKALKSSGRTQYYQGPAQIVQGLKQNSLYVVEAYVKLLTDDAGGQDVQATIAFTNEDNSIDYVKVAGRDKVLTKDGYVQLSANFRTPNRVFNRARFYIQGPVPGQEFVVDSTSLTAVAIVQVTGPGQNFLLNPDFEQGTVGWEPCWGFHCEIITDAHTGSKAMKASGRTQYYQGPTQIVQGLKQNSLYAVEAYVKLLTDKPGDVVGQNIEINFAFGFSDKTTAYIGVAGRSMVLTKDGYVKMTGDLVTPSKAFTSARFYFQGPIPGQEFAVDSTKITSLPESSDYLTTTNQVINQKRKSNINVKVTTAAGIDVNQLQIQINQVKKGFPFGTAVACDEYVSGDQRYQDFINAHFNWAVTENALKWGQMERQPGVLRNETAIAALKKLKSHGIKIRAHNMFWSVEKFVQPWVKALSPADLRKTVVNRIHTVMGQTQGLAEHWDVNNENLHGQYYQEKLQDRDFNLDLFRMAHQFDPKVKLFLNDYTVVAQGGFTGAYLAQALKFKNSNTGIYGIGVQCHFPANSAPNPTLIKAHLDTLAQAGLPIWVTELDVSNTDENERADWYETALRAFYGHPAVEGIMFWGFWSNRQSRGVPGSLVTGDEFRINPAGQRVLDLFENQWMTKESKIGTEAGQPFTVRGFHGEYEVKVIYNGKERNDLKQTFTLDPNDQTININVQ</sequence>
<dbReference type="PROSITE" id="PS00591">
    <property type="entry name" value="GH10_1"/>
    <property type="match status" value="1"/>
</dbReference>
<dbReference type="PANTHER" id="PTHR31490">
    <property type="entry name" value="GLYCOSYL HYDROLASE"/>
    <property type="match status" value="1"/>
</dbReference>
<keyword evidence="3" id="KW-0378">Hydrolase</keyword>
<comment type="similarity">
    <text evidence="1">Belongs to the glycosyl hydrolase 10 (cellulase F) family.</text>
</comment>
<dbReference type="SUPFAM" id="SSF51445">
    <property type="entry name" value="(Trans)glycosidases"/>
    <property type="match status" value="1"/>
</dbReference>
<dbReference type="SUPFAM" id="SSF49785">
    <property type="entry name" value="Galactose-binding domain-like"/>
    <property type="match status" value="2"/>
</dbReference>
<keyword evidence="5" id="KW-0326">Glycosidase</keyword>
<dbReference type="InterPro" id="IPR003305">
    <property type="entry name" value="CenC_carb-bd"/>
</dbReference>
<dbReference type="GO" id="GO:0000272">
    <property type="term" value="P:polysaccharide catabolic process"/>
    <property type="evidence" value="ECO:0007669"/>
    <property type="project" value="UniProtKB-KW"/>
</dbReference>
<evidence type="ECO:0000256" key="1">
    <source>
        <dbReference type="ARBA" id="ARBA00007495"/>
    </source>
</evidence>
<dbReference type="SMART" id="SM00633">
    <property type="entry name" value="Glyco_10"/>
    <property type="match status" value="1"/>
</dbReference>
<comment type="caution">
    <text evidence="10">The sequence shown here is derived from an EMBL/GenBank/DDBJ whole genome shotgun (WGS) entry which is preliminary data.</text>
</comment>
<dbReference type="Proteomes" id="UP001347796">
    <property type="component" value="Unassembled WGS sequence"/>
</dbReference>
<proteinExistence type="inferred from homology"/>
<keyword evidence="4" id="KW-0119">Carbohydrate metabolism</keyword>
<dbReference type="InterPro" id="IPR044846">
    <property type="entry name" value="GH10"/>
</dbReference>
<keyword evidence="8" id="KW-0732">Signal</keyword>
<dbReference type="InterPro" id="IPR001000">
    <property type="entry name" value="GH10_dom"/>
</dbReference>
<keyword evidence="2" id="KW-0677">Repeat</keyword>
<evidence type="ECO:0000256" key="4">
    <source>
        <dbReference type="ARBA" id="ARBA00023277"/>
    </source>
</evidence>
<evidence type="ECO:0000256" key="8">
    <source>
        <dbReference type="SAM" id="SignalP"/>
    </source>
</evidence>
<evidence type="ECO:0000256" key="6">
    <source>
        <dbReference type="ARBA" id="ARBA00023326"/>
    </source>
</evidence>
<organism evidence="10 11">
    <name type="scientific">Patella caerulea</name>
    <name type="common">Rayed Mediterranean limpet</name>
    <dbReference type="NCBI Taxonomy" id="87958"/>
    <lineage>
        <taxon>Eukaryota</taxon>
        <taxon>Metazoa</taxon>
        <taxon>Spiralia</taxon>
        <taxon>Lophotrochozoa</taxon>
        <taxon>Mollusca</taxon>
        <taxon>Gastropoda</taxon>
        <taxon>Patellogastropoda</taxon>
        <taxon>Patelloidea</taxon>
        <taxon>Patellidae</taxon>
        <taxon>Patella</taxon>
    </lineage>
</organism>
<dbReference type="Pfam" id="PF02018">
    <property type="entry name" value="CBM_4_9"/>
    <property type="match status" value="2"/>
</dbReference>
<evidence type="ECO:0000259" key="9">
    <source>
        <dbReference type="PROSITE" id="PS51760"/>
    </source>
</evidence>
<keyword evidence="11" id="KW-1185">Reference proteome</keyword>
<evidence type="ECO:0000256" key="2">
    <source>
        <dbReference type="ARBA" id="ARBA00022737"/>
    </source>
</evidence>
<evidence type="ECO:0000256" key="5">
    <source>
        <dbReference type="ARBA" id="ARBA00023295"/>
    </source>
</evidence>
<feature type="domain" description="GH10" evidence="9">
    <location>
        <begin position="363"/>
        <end position="663"/>
    </location>
</feature>
<dbReference type="InterPro" id="IPR017853">
    <property type="entry name" value="GH"/>
</dbReference>
<dbReference type="PANTHER" id="PTHR31490:SF1">
    <property type="entry name" value="ENDO-1,4-BETA-XYLANASE 1"/>
    <property type="match status" value="1"/>
</dbReference>
<dbReference type="EMBL" id="JAZGQO010000007">
    <property type="protein sequence ID" value="KAK6181388.1"/>
    <property type="molecule type" value="Genomic_DNA"/>
</dbReference>
<evidence type="ECO:0000313" key="10">
    <source>
        <dbReference type="EMBL" id="KAK6181388.1"/>
    </source>
</evidence>
<protein>
    <recommendedName>
        <fullName evidence="9">GH10 domain-containing protein</fullName>
    </recommendedName>
</protein>
<accession>A0AAN8JYE4</accession>
<name>A0AAN8JYE4_PATCE</name>
<feature type="active site" description="Nucleophile" evidence="7">
    <location>
        <position position="596"/>
    </location>
</feature>
<dbReference type="InterPro" id="IPR008979">
    <property type="entry name" value="Galactose-bd-like_sf"/>
</dbReference>
<dbReference type="GO" id="GO:0031176">
    <property type="term" value="F:endo-1,4-beta-xylanase activity"/>
    <property type="evidence" value="ECO:0007669"/>
    <property type="project" value="UniProtKB-ARBA"/>
</dbReference>
<evidence type="ECO:0000256" key="7">
    <source>
        <dbReference type="PROSITE-ProRule" id="PRU10061"/>
    </source>
</evidence>
<feature type="signal peptide" evidence="8">
    <location>
        <begin position="1"/>
        <end position="16"/>
    </location>
</feature>
<evidence type="ECO:0000256" key="3">
    <source>
        <dbReference type="ARBA" id="ARBA00022801"/>
    </source>
</evidence>
<dbReference type="AlphaFoldDB" id="A0AAN8JYE4"/>
<dbReference type="Pfam" id="PF00331">
    <property type="entry name" value="Glyco_hydro_10"/>
    <property type="match status" value="1"/>
</dbReference>
<keyword evidence="6" id="KW-0624">Polysaccharide degradation</keyword>
<evidence type="ECO:0000313" key="11">
    <source>
        <dbReference type="Proteomes" id="UP001347796"/>
    </source>
</evidence>
<dbReference type="Gene3D" id="2.60.120.260">
    <property type="entry name" value="Galactose-binding domain-like"/>
    <property type="match status" value="2"/>
</dbReference>
<gene>
    <name evidence="10" type="ORF">SNE40_009246</name>
</gene>
<dbReference type="Gene3D" id="3.20.20.80">
    <property type="entry name" value="Glycosidases"/>
    <property type="match status" value="1"/>
</dbReference>
<dbReference type="PROSITE" id="PS51760">
    <property type="entry name" value="GH10_2"/>
    <property type="match status" value="1"/>
</dbReference>
<feature type="chain" id="PRO_5042852885" description="GH10 domain-containing protein" evidence="8">
    <location>
        <begin position="17"/>
        <end position="724"/>
    </location>
</feature>